<dbReference type="InterPro" id="IPR036339">
    <property type="entry name" value="PUB-like_dom_sf"/>
</dbReference>
<proteinExistence type="predicted"/>
<dbReference type="SMART" id="SM00580">
    <property type="entry name" value="PUG"/>
    <property type="match status" value="1"/>
</dbReference>
<dbReference type="AlphaFoldDB" id="A0A7S3MUE3"/>
<evidence type="ECO:0000313" key="3">
    <source>
        <dbReference type="EMBL" id="CAE0318254.1"/>
    </source>
</evidence>
<gene>
    <name evidence="3" type="ORF">FSAL1345_LOCUS1523</name>
</gene>
<dbReference type="PANTHER" id="PTHR46713:SF1">
    <property type="entry name" value="F13M7.16 PROTEIN"/>
    <property type="match status" value="1"/>
</dbReference>
<dbReference type="Pfam" id="PF09409">
    <property type="entry name" value="PUB"/>
    <property type="match status" value="1"/>
</dbReference>
<organism evidence="3">
    <name type="scientific">Fabrea salina</name>
    <dbReference type="NCBI Taxonomy" id="342563"/>
    <lineage>
        <taxon>Eukaryota</taxon>
        <taxon>Sar</taxon>
        <taxon>Alveolata</taxon>
        <taxon>Ciliophora</taxon>
        <taxon>Postciliodesmatophora</taxon>
        <taxon>Heterotrichea</taxon>
        <taxon>Heterotrichida</taxon>
        <taxon>Fabreidae</taxon>
        <taxon>Fabrea</taxon>
    </lineage>
</organism>
<dbReference type="InterPro" id="IPR018997">
    <property type="entry name" value="PUB_domain"/>
</dbReference>
<dbReference type="EMBL" id="HBIF01001788">
    <property type="protein sequence ID" value="CAE0318254.1"/>
    <property type="molecule type" value="Transcribed_RNA"/>
</dbReference>
<sequence length="143" mass="16030">MGCCGTSKMSANDVGNTKVPIKEPPSKPLKGPQETAKSPLKDKLETLRKEVTKNKADFEHSVETLKLIVKNVANNFGNQKFKTIRKENNKFKKAIGQYPSGKALMKVVGFIEKEDCFNYNVSLPKSYVKNKLLDIEIAIKELK</sequence>
<reference evidence="3" key="1">
    <citation type="submission" date="2021-01" db="EMBL/GenBank/DDBJ databases">
        <authorList>
            <person name="Corre E."/>
            <person name="Pelletier E."/>
            <person name="Niang G."/>
            <person name="Scheremetjew M."/>
            <person name="Finn R."/>
            <person name="Kale V."/>
            <person name="Holt S."/>
            <person name="Cochrane G."/>
            <person name="Meng A."/>
            <person name="Brown T."/>
            <person name="Cohen L."/>
        </authorList>
    </citation>
    <scope>NUCLEOTIDE SEQUENCE</scope>
</reference>
<evidence type="ECO:0000259" key="2">
    <source>
        <dbReference type="Pfam" id="PF09409"/>
    </source>
</evidence>
<name>A0A7S3MUE3_9CILI</name>
<dbReference type="PANTHER" id="PTHR46713">
    <property type="entry name" value="F13M7.16 PROTEIN"/>
    <property type="match status" value="1"/>
</dbReference>
<accession>A0A7S3MUE3</accession>
<feature type="region of interest" description="Disordered" evidence="1">
    <location>
        <begin position="1"/>
        <end position="44"/>
    </location>
</feature>
<protein>
    <recommendedName>
        <fullName evidence="2">PUB domain-containing protein</fullName>
    </recommendedName>
</protein>
<dbReference type="CDD" id="cd09212">
    <property type="entry name" value="PUB"/>
    <property type="match status" value="1"/>
</dbReference>
<dbReference type="SUPFAM" id="SSF143503">
    <property type="entry name" value="PUG domain-like"/>
    <property type="match status" value="1"/>
</dbReference>
<dbReference type="Gene3D" id="1.20.58.2190">
    <property type="match status" value="1"/>
</dbReference>
<evidence type="ECO:0000256" key="1">
    <source>
        <dbReference type="SAM" id="MobiDB-lite"/>
    </source>
</evidence>
<feature type="domain" description="PUB" evidence="2">
    <location>
        <begin position="57"/>
        <end position="115"/>
    </location>
</feature>